<dbReference type="EMBL" id="SJPP01000002">
    <property type="protein sequence ID" value="TWU09235.1"/>
    <property type="molecule type" value="Genomic_DNA"/>
</dbReference>
<keyword evidence="3" id="KW-1185">Reference proteome</keyword>
<proteinExistence type="predicted"/>
<accession>A0A5C6BAD4</accession>
<sequence>MSQPSTRTIDLFFEETGLGIDDVAAKSGLSPQRVEAIALGRWTPSPAEREKIAAAFGIDVVRISWGHTMDPRNVRYRRYGLKEDF</sequence>
<dbReference type="OrthoDB" id="9865117at2"/>
<feature type="domain" description="HTH cro/C1-type" evidence="1">
    <location>
        <begin position="8"/>
        <end position="63"/>
    </location>
</feature>
<evidence type="ECO:0000313" key="2">
    <source>
        <dbReference type="EMBL" id="TWU09235.1"/>
    </source>
</evidence>
<gene>
    <name evidence="2" type="ORF">CA54_44750</name>
</gene>
<dbReference type="Gene3D" id="1.10.260.40">
    <property type="entry name" value="lambda repressor-like DNA-binding domains"/>
    <property type="match status" value="1"/>
</dbReference>
<dbReference type="SMART" id="SM00530">
    <property type="entry name" value="HTH_XRE"/>
    <property type="match status" value="1"/>
</dbReference>
<organism evidence="2 3">
    <name type="scientific">Symmachiella macrocystis</name>
    <dbReference type="NCBI Taxonomy" id="2527985"/>
    <lineage>
        <taxon>Bacteria</taxon>
        <taxon>Pseudomonadati</taxon>
        <taxon>Planctomycetota</taxon>
        <taxon>Planctomycetia</taxon>
        <taxon>Planctomycetales</taxon>
        <taxon>Planctomycetaceae</taxon>
        <taxon>Symmachiella</taxon>
    </lineage>
</organism>
<evidence type="ECO:0000313" key="3">
    <source>
        <dbReference type="Proteomes" id="UP000320735"/>
    </source>
</evidence>
<name>A0A5C6BAD4_9PLAN</name>
<dbReference type="AlphaFoldDB" id="A0A5C6BAD4"/>
<dbReference type="Proteomes" id="UP000320735">
    <property type="component" value="Unassembled WGS sequence"/>
</dbReference>
<protein>
    <recommendedName>
        <fullName evidence="1">HTH cro/C1-type domain-containing protein</fullName>
    </recommendedName>
</protein>
<dbReference type="SUPFAM" id="SSF47413">
    <property type="entry name" value="lambda repressor-like DNA-binding domains"/>
    <property type="match status" value="1"/>
</dbReference>
<dbReference type="InterPro" id="IPR001387">
    <property type="entry name" value="Cro/C1-type_HTH"/>
</dbReference>
<dbReference type="RefSeq" id="WP_146372957.1">
    <property type="nucleotide sequence ID" value="NZ_SJPP01000002.1"/>
</dbReference>
<evidence type="ECO:0000259" key="1">
    <source>
        <dbReference type="SMART" id="SM00530"/>
    </source>
</evidence>
<dbReference type="InterPro" id="IPR010982">
    <property type="entry name" value="Lambda_DNA-bd_dom_sf"/>
</dbReference>
<reference evidence="2 3" key="1">
    <citation type="submission" date="2019-02" db="EMBL/GenBank/DDBJ databases">
        <title>Deep-cultivation of Planctomycetes and their phenomic and genomic characterization uncovers novel biology.</title>
        <authorList>
            <person name="Wiegand S."/>
            <person name="Jogler M."/>
            <person name="Boedeker C."/>
            <person name="Pinto D."/>
            <person name="Vollmers J."/>
            <person name="Rivas-Marin E."/>
            <person name="Kohn T."/>
            <person name="Peeters S.H."/>
            <person name="Heuer A."/>
            <person name="Rast P."/>
            <person name="Oberbeckmann S."/>
            <person name="Bunk B."/>
            <person name="Jeske O."/>
            <person name="Meyerdierks A."/>
            <person name="Storesund J.E."/>
            <person name="Kallscheuer N."/>
            <person name="Luecker S."/>
            <person name="Lage O.M."/>
            <person name="Pohl T."/>
            <person name="Merkel B.J."/>
            <person name="Hornburger P."/>
            <person name="Mueller R.-W."/>
            <person name="Bruemmer F."/>
            <person name="Labrenz M."/>
            <person name="Spormann A.M."/>
            <person name="Op Den Camp H."/>
            <person name="Overmann J."/>
            <person name="Amann R."/>
            <person name="Jetten M.S.M."/>
            <person name="Mascher T."/>
            <person name="Medema M.H."/>
            <person name="Devos D.P."/>
            <person name="Kaster A.-K."/>
            <person name="Ovreas L."/>
            <person name="Rohde M."/>
            <person name="Galperin M.Y."/>
            <person name="Jogler C."/>
        </authorList>
    </citation>
    <scope>NUCLEOTIDE SEQUENCE [LARGE SCALE GENOMIC DNA]</scope>
    <source>
        <strain evidence="2 3">CA54</strain>
    </source>
</reference>
<comment type="caution">
    <text evidence="2">The sequence shown here is derived from an EMBL/GenBank/DDBJ whole genome shotgun (WGS) entry which is preliminary data.</text>
</comment>
<dbReference type="GO" id="GO:0003677">
    <property type="term" value="F:DNA binding"/>
    <property type="evidence" value="ECO:0007669"/>
    <property type="project" value="InterPro"/>
</dbReference>
<dbReference type="CDD" id="cd00093">
    <property type="entry name" value="HTH_XRE"/>
    <property type="match status" value="1"/>
</dbReference>